<evidence type="ECO:0000313" key="1">
    <source>
        <dbReference type="EMBL" id="CAB3987777.1"/>
    </source>
</evidence>
<gene>
    <name evidence="1" type="ORF">PACLA_8A073584</name>
</gene>
<keyword evidence="2" id="KW-1185">Reference proteome</keyword>
<accession>A0A7D9HL70</accession>
<evidence type="ECO:0000313" key="2">
    <source>
        <dbReference type="Proteomes" id="UP001152795"/>
    </source>
</evidence>
<name>A0A7D9HL70_PARCT</name>
<protein>
    <submittedName>
        <fullName evidence="1">Uncharacterized protein</fullName>
    </submittedName>
</protein>
<dbReference type="EMBL" id="CACRXK020001233">
    <property type="protein sequence ID" value="CAB3987777.1"/>
    <property type="molecule type" value="Genomic_DNA"/>
</dbReference>
<dbReference type="Proteomes" id="UP001152795">
    <property type="component" value="Unassembled WGS sequence"/>
</dbReference>
<reference evidence="1" key="1">
    <citation type="submission" date="2020-04" db="EMBL/GenBank/DDBJ databases">
        <authorList>
            <person name="Alioto T."/>
            <person name="Alioto T."/>
            <person name="Gomez Garrido J."/>
        </authorList>
    </citation>
    <scope>NUCLEOTIDE SEQUENCE</scope>
    <source>
        <strain evidence="1">A484AB</strain>
    </source>
</reference>
<comment type="caution">
    <text evidence="1">The sequence shown here is derived from an EMBL/GenBank/DDBJ whole genome shotgun (WGS) entry which is preliminary data.</text>
</comment>
<proteinExistence type="predicted"/>
<sequence length="151" mass="17325">MTNFMSGVKFRRPNLHPLHEPSHAGRLCASFLQGNSSNASGFWNQSCTMSNVHESVFAKYERRNDVQLDFSEENPMETYEFEEEVGRLVAKKQSMQMSGRNILSVTTEDFKKIQEALEDLESEEPVVASCVLRSFKEEAYESPEEEDDDDE</sequence>
<organism evidence="1 2">
    <name type="scientific">Paramuricea clavata</name>
    <name type="common">Red gorgonian</name>
    <name type="synonym">Violescent sea-whip</name>
    <dbReference type="NCBI Taxonomy" id="317549"/>
    <lineage>
        <taxon>Eukaryota</taxon>
        <taxon>Metazoa</taxon>
        <taxon>Cnidaria</taxon>
        <taxon>Anthozoa</taxon>
        <taxon>Octocorallia</taxon>
        <taxon>Malacalcyonacea</taxon>
        <taxon>Plexauridae</taxon>
        <taxon>Paramuricea</taxon>
    </lineage>
</organism>
<dbReference type="AlphaFoldDB" id="A0A7D9HL70"/>